<dbReference type="InterPro" id="IPR018911">
    <property type="entry name" value="Gmad2_Ig-like_dom"/>
</dbReference>
<dbReference type="AlphaFoldDB" id="A0A1G2TXC5"/>
<dbReference type="EMBL" id="MHWB01000009">
    <property type="protein sequence ID" value="OHB01956.1"/>
    <property type="molecule type" value="Genomic_DNA"/>
</dbReference>
<reference evidence="3 4" key="1">
    <citation type="journal article" date="2016" name="Nat. Commun.">
        <title>Thousands of microbial genomes shed light on interconnected biogeochemical processes in an aquifer system.</title>
        <authorList>
            <person name="Anantharaman K."/>
            <person name="Brown C.T."/>
            <person name="Hug L.A."/>
            <person name="Sharon I."/>
            <person name="Castelle C.J."/>
            <person name="Probst A.J."/>
            <person name="Thomas B.C."/>
            <person name="Singh A."/>
            <person name="Wilkins M.J."/>
            <person name="Karaoz U."/>
            <person name="Brodie E.L."/>
            <person name="Williams K.H."/>
            <person name="Hubbard S.S."/>
            <person name="Banfield J.F."/>
        </authorList>
    </citation>
    <scope>NUCLEOTIDE SEQUENCE [LARGE SCALE GENOMIC DNA]</scope>
</reference>
<feature type="transmembrane region" description="Helical" evidence="1">
    <location>
        <begin position="6"/>
        <end position="24"/>
    </location>
</feature>
<evidence type="ECO:0000313" key="3">
    <source>
        <dbReference type="EMBL" id="OHB01956.1"/>
    </source>
</evidence>
<keyword evidence="1" id="KW-0812">Transmembrane</keyword>
<feature type="domain" description="Bacterial spore germination immunoglobulin-like" evidence="2">
    <location>
        <begin position="48"/>
        <end position="141"/>
    </location>
</feature>
<evidence type="ECO:0000313" key="4">
    <source>
        <dbReference type="Proteomes" id="UP000177707"/>
    </source>
</evidence>
<dbReference type="Pfam" id="PF10648">
    <property type="entry name" value="Gmad2"/>
    <property type="match status" value="1"/>
</dbReference>
<dbReference type="Proteomes" id="UP000177707">
    <property type="component" value="Unassembled WGS sequence"/>
</dbReference>
<organism evidence="3 4">
    <name type="scientific">Candidatus Zambryskibacteria bacterium RIFCSPLOWO2_01_FULL_39_39</name>
    <dbReference type="NCBI Taxonomy" id="1802758"/>
    <lineage>
        <taxon>Bacteria</taxon>
        <taxon>Candidatus Zambryskiibacteriota</taxon>
    </lineage>
</organism>
<accession>A0A1G2TXC5</accession>
<evidence type="ECO:0000259" key="2">
    <source>
        <dbReference type="Pfam" id="PF10648"/>
    </source>
</evidence>
<keyword evidence="1" id="KW-0472">Membrane</keyword>
<sequence>MKKGFTLYIVIILVVIGTLIWLAFSRSEKSEAPITSLITYTNSSDNLIKVELPFPGAVVGKEFSVIGEARGTWFFEASFPIEVVDKNGKVIATAIAQAQPDPETNEINWMTENFVPFKADIKVPQNYIGEATLVLKKDNPSGLPEHDASISFQINVEY</sequence>
<comment type="caution">
    <text evidence="3">The sequence shown here is derived from an EMBL/GenBank/DDBJ whole genome shotgun (WGS) entry which is preliminary data.</text>
</comment>
<protein>
    <recommendedName>
        <fullName evidence="2">Bacterial spore germination immunoglobulin-like domain-containing protein</fullName>
    </recommendedName>
</protein>
<keyword evidence="1" id="KW-1133">Transmembrane helix</keyword>
<gene>
    <name evidence="3" type="ORF">A3A96_00755</name>
</gene>
<evidence type="ECO:0000256" key="1">
    <source>
        <dbReference type="SAM" id="Phobius"/>
    </source>
</evidence>
<dbReference type="STRING" id="1802758.A3A96_00755"/>
<proteinExistence type="predicted"/>
<name>A0A1G2TXC5_9BACT</name>